<protein>
    <submittedName>
        <fullName evidence="1">Uncharacterized protein</fullName>
    </submittedName>
</protein>
<dbReference type="AlphaFoldDB" id="A0A344QXX3"/>
<reference evidence="1" key="1">
    <citation type="submission" date="2018-06" db="EMBL/GenBank/DDBJ databases">
        <authorList>
            <person name="Ashton P.M."/>
            <person name="Dallman T."/>
            <person name="Nair S."/>
            <person name="De Pinna E."/>
            <person name="Peters T."/>
            <person name="Grant K."/>
        </authorList>
    </citation>
    <scope>NUCLEOTIDE SEQUENCE [LARGE SCALE GENOMIC DNA]</scope>
    <source>
        <strain evidence="1">275803</strain>
    </source>
</reference>
<organism evidence="1">
    <name type="scientific">Salmonella enterica subsp. salamae</name>
    <dbReference type="NCBI Taxonomy" id="59202"/>
    <lineage>
        <taxon>Bacteria</taxon>
        <taxon>Pseudomonadati</taxon>
        <taxon>Pseudomonadota</taxon>
        <taxon>Gammaproteobacteria</taxon>
        <taxon>Enterobacterales</taxon>
        <taxon>Enterobacteriaceae</taxon>
        <taxon>Salmonella</taxon>
    </lineage>
</organism>
<sequence length="65" mass="7335">MHGDLSSSFFKLQVRWLRAFTPVTYSCKLLVVLSLAACLQLELFRVYTLGFSGCRTVARPRPLVA</sequence>
<accession>A0A454DYU7</accession>
<gene>
    <name evidence="1" type="ORF">DN310_16280</name>
</gene>
<dbReference type="EMBL" id="AAIVAV010000019">
    <property type="protein sequence ID" value="ECI4010843.1"/>
    <property type="molecule type" value="Genomic_DNA"/>
</dbReference>
<comment type="caution">
    <text evidence="1">The sequence shown here is derived from an EMBL/GenBank/DDBJ whole genome shotgun (WGS) entry which is preliminary data.</text>
</comment>
<dbReference type="Proteomes" id="UP000839598">
    <property type="component" value="Unassembled WGS sequence"/>
</dbReference>
<evidence type="ECO:0000313" key="1">
    <source>
        <dbReference type="EMBL" id="ECI4010843.1"/>
    </source>
</evidence>
<name>A0A344QXX3_SALER</name>
<proteinExistence type="predicted"/>
<accession>A0A344QXX3</accession>